<comment type="caution">
    <text evidence="2">The sequence shown here is derived from an EMBL/GenBank/DDBJ whole genome shotgun (WGS) entry which is preliminary data.</text>
</comment>
<reference evidence="2" key="1">
    <citation type="journal article" date="2021" name="PeerJ">
        <title>Extensive microbial diversity within the chicken gut microbiome revealed by metagenomics and culture.</title>
        <authorList>
            <person name="Gilroy R."/>
            <person name="Ravi A."/>
            <person name="Getino M."/>
            <person name="Pursley I."/>
            <person name="Horton D.L."/>
            <person name="Alikhan N.F."/>
            <person name="Baker D."/>
            <person name="Gharbi K."/>
            <person name="Hall N."/>
            <person name="Watson M."/>
            <person name="Adriaenssens E.M."/>
            <person name="Foster-Nyarko E."/>
            <person name="Jarju S."/>
            <person name="Secka A."/>
            <person name="Antonio M."/>
            <person name="Oren A."/>
            <person name="Chaudhuri R.R."/>
            <person name="La Ragione R."/>
            <person name="Hildebrand F."/>
            <person name="Pallen M.J."/>
        </authorList>
    </citation>
    <scope>NUCLEOTIDE SEQUENCE</scope>
    <source>
        <strain evidence="2">A6-441</strain>
    </source>
</reference>
<dbReference type="Proteomes" id="UP000724657">
    <property type="component" value="Unassembled WGS sequence"/>
</dbReference>
<dbReference type="Pfam" id="PF26226">
    <property type="entry name" value="DUF8052"/>
    <property type="match status" value="1"/>
</dbReference>
<evidence type="ECO:0000313" key="2">
    <source>
        <dbReference type="EMBL" id="MBU3842023.1"/>
    </source>
</evidence>
<feature type="domain" description="DUF8052" evidence="1">
    <location>
        <begin position="6"/>
        <end position="169"/>
    </location>
</feature>
<dbReference type="AlphaFoldDB" id="A0A9E2NWT5"/>
<gene>
    <name evidence="2" type="ORF">IAA47_03415</name>
</gene>
<organism evidence="2 3">
    <name type="scientific">Candidatus Fusobacterium pullicola</name>
    <dbReference type="NCBI Taxonomy" id="2838601"/>
    <lineage>
        <taxon>Bacteria</taxon>
        <taxon>Fusobacteriati</taxon>
        <taxon>Fusobacteriota</taxon>
        <taxon>Fusobacteriia</taxon>
        <taxon>Fusobacteriales</taxon>
        <taxon>Fusobacteriaceae</taxon>
        <taxon>Fusobacterium</taxon>
    </lineage>
</organism>
<name>A0A9E2NWT5_9FUSO</name>
<dbReference type="EMBL" id="JAHLFN010000027">
    <property type="protein sequence ID" value="MBU3842023.1"/>
    <property type="molecule type" value="Genomic_DNA"/>
</dbReference>
<evidence type="ECO:0000259" key="1">
    <source>
        <dbReference type="Pfam" id="PF26226"/>
    </source>
</evidence>
<evidence type="ECO:0000313" key="3">
    <source>
        <dbReference type="Proteomes" id="UP000724657"/>
    </source>
</evidence>
<proteinExistence type="predicted"/>
<reference evidence="2" key="2">
    <citation type="submission" date="2021-04" db="EMBL/GenBank/DDBJ databases">
        <authorList>
            <person name="Gilroy R."/>
        </authorList>
    </citation>
    <scope>NUCLEOTIDE SEQUENCE</scope>
    <source>
        <strain evidence="2">A6-441</strain>
    </source>
</reference>
<dbReference type="InterPro" id="IPR058365">
    <property type="entry name" value="DUF8052"/>
</dbReference>
<sequence>MERLGYLERILNEYRKKFDIYENYKIDNEIIDAYGYFNSQNEKYFLTREVQLWETRGFEHIFFIQRENINMETLEKFLSFIPNKIEPDLIRRGKKYPDRNHMYSYVTLIFITNNIDDIEMKKRIKKYKFERNYLFLIRGYIQSRIVLIDLERKEITTNKIGKKLEKLYKHFI</sequence>
<protein>
    <recommendedName>
        <fullName evidence="1">DUF8052 domain-containing protein</fullName>
    </recommendedName>
</protein>
<accession>A0A9E2NWT5</accession>